<dbReference type="eggNOG" id="COG1595">
    <property type="taxonomic scope" value="Bacteria"/>
</dbReference>
<sequence>MPPGARDHFVEFVVARQSRWLRTAYLLCNDRQLAEDVVQQSLEKLYVVWPKVVAADSPDAYVRKTILNVYLSETRRMWRRRERSSDDPTAGAVETVDASLDDRIDLARALSRLPRRQRMVLILRFAEDLSVTETAAVMGCAEGTVKAHTAAALRALRKTIEFELQGVGR</sequence>
<dbReference type="OrthoDB" id="3692620at2"/>
<dbReference type="Gene3D" id="1.10.10.10">
    <property type="entry name" value="Winged helix-like DNA-binding domain superfamily/Winged helix DNA-binding domain"/>
    <property type="match status" value="1"/>
</dbReference>
<protein>
    <submittedName>
        <fullName evidence="7">RNA polymerase, sigma-24 subunit, ECF subfamily</fullName>
    </submittedName>
</protein>
<evidence type="ECO:0000259" key="6">
    <source>
        <dbReference type="Pfam" id="PF08281"/>
    </source>
</evidence>
<keyword evidence="8" id="KW-1185">Reference proteome</keyword>
<dbReference type="STRING" id="479435.Kfla_2155"/>
<keyword evidence="4" id="KW-0238">DNA-binding</keyword>
<dbReference type="Pfam" id="PF08281">
    <property type="entry name" value="Sigma70_r4_2"/>
    <property type="match status" value="1"/>
</dbReference>
<accession>D2PSB3</accession>
<keyword evidence="2" id="KW-0805">Transcription regulation</keyword>
<evidence type="ECO:0000313" key="8">
    <source>
        <dbReference type="Proteomes" id="UP000007967"/>
    </source>
</evidence>
<gene>
    <name evidence="7" type="ordered locus">Kfla_2155</name>
</gene>
<dbReference type="InterPro" id="IPR036388">
    <property type="entry name" value="WH-like_DNA-bd_sf"/>
</dbReference>
<dbReference type="GO" id="GO:0016987">
    <property type="term" value="F:sigma factor activity"/>
    <property type="evidence" value="ECO:0007669"/>
    <property type="project" value="UniProtKB-KW"/>
</dbReference>
<comment type="similarity">
    <text evidence="1">Belongs to the sigma-70 factor family. ECF subfamily.</text>
</comment>
<evidence type="ECO:0000256" key="5">
    <source>
        <dbReference type="ARBA" id="ARBA00023163"/>
    </source>
</evidence>
<dbReference type="InterPro" id="IPR039425">
    <property type="entry name" value="RNA_pol_sigma-70-like"/>
</dbReference>
<dbReference type="AlphaFoldDB" id="D2PSB3"/>
<dbReference type="EMBL" id="CP001736">
    <property type="protein sequence ID" value="ADB31237.1"/>
    <property type="molecule type" value="Genomic_DNA"/>
</dbReference>
<dbReference type="InterPro" id="IPR014325">
    <property type="entry name" value="RNA_pol_sigma-E_actinobac"/>
</dbReference>
<dbReference type="InterPro" id="IPR013325">
    <property type="entry name" value="RNA_pol_sigma_r2"/>
</dbReference>
<dbReference type="SUPFAM" id="SSF88659">
    <property type="entry name" value="Sigma3 and sigma4 domains of RNA polymerase sigma factors"/>
    <property type="match status" value="1"/>
</dbReference>
<keyword evidence="3" id="KW-0731">Sigma factor</keyword>
<dbReference type="SUPFAM" id="SSF88946">
    <property type="entry name" value="Sigma2 domain of RNA polymerase sigma factors"/>
    <property type="match status" value="1"/>
</dbReference>
<dbReference type="Gene3D" id="1.10.1740.10">
    <property type="match status" value="1"/>
</dbReference>
<dbReference type="RefSeq" id="WP_012919793.1">
    <property type="nucleotide sequence ID" value="NC_013729.1"/>
</dbReference>
<dbReference type="NCBIfam" id="TIGR02937">
    <property type="entry name" value="sigma70-ECF"/>
    <property type="match status" value="1"/>
</dbReference>
<organism evidence="7 8">
    <name type="scientific">Kribbella flavida (strain DSM 17836 / JCM 10339 / NBRC 14399)</name>
    <dbReference type="NCBI Taxonomy" id="479435"/>
    <lineage>
        <taxon>Bacteria</taxon>
        <taxon>Bacillati</taxon>
        <taxon>Actinomycetota</taxon>
        <taxon>Actinomycetes</taxon>
        <taxon>Propionibacteriales</taxon>
        <taxon>Kribbellaceae</taxon>
        <taxon>Kribbella</taxon>
    </lineage>
</organism>
<proteinExistence type="inferred from homology"/>
<dbReference type="InterPro" id="IPR013249">
    <property type="entry name" value="RNA_pol_sigma70_r4_t2"/>
</dbReference>
<feature type="domain" description="RNA polymerase sigma factor 70 region 4 type 2" evidence="6">
    <location>
        <begin position="105"/>
        <end position="156"/>
    </location>
</feature>
<evidence type="ECO:0000313" key="7">
    <source>
        <dbReference type="EMBL" id="ADB31237.1"/>
    </source>
</evidence>
<dbReference type="CDD" id="cd06171">
    <property type="entry name" value="Sigma70_r4"/>
    <property type="match status" value="1"/>
</dbReference>
<dbReference type="GO" id="GO:0006352">
    <property type="term" value="P:DNA-templated transcription initiation"/>
    <property type="evidence" value="ECO:0007669"/>
    <property type="project" value="InterPro"/>
</dbReference>
<dbReference type="KEGG" id="kfl:Kfla_2155"/>
<dbReference type="PANTHER" id="PTHR43133">
    <property type="entry name" value="RNA POLYMERASE ECF-TYPE SIGMA FACTO"/>
    <property type="match status" value="1"/>
</dbReference>
<evidence type="ECO:0000256" key="4">
    <source>
        <dbReference type="ARBA" id="ARBA00023125"/>
    </source>
</evidence>
<evidence type="ECO:0000256" key="3">
    <source>
        <dbReference type="ARBA" id="ARBA00023082"/>
    </source>
</evidence>
<dbReference type="InterPro" id="IPR013324">
    <property type="entry name" value="RNA_pol_sigma_r3/r4-like"/>
</dbReference>
<dbReference type="InterPro" id="IPR014284">
    <property type="entry name" value="RNA_pol_sigma-70_dom"/>
</dbReference>
<name>D2PSB3_KRIFD</name>
<dbReference type="GO" id="GO:0003677">
    <property type="term" value="F:DNA binding"/>
    <property type="evidence" value="ECO:0007669"/>
    <property type="project" value="UniProtKB-KW"/>
</dbReference>
<evidence type="ECO:0000256" key="1">
    <source>
        <dbReference type="ARBA" id="ARBA00010641"/>
    </source>
</evidence>
<dbReference type="HOGENOM" id="CLU_047691_15_4_11"/>
<keyword evidence="5" id="KW-0804">Transcription</keyword>
<dbReference type="NCBIfam" id="TIGR02983">
    <property type="entry name" value="SigE-fam_strep"/>
    <property type="match status" value="1"/>
</dbReference>
<reference evidence="8" key="1">
    <citation type="submission" date="2009-09" db="EMBL/GenBank/DDBJ databases">
        <title>The complete genome of Kribbella flavida DSM 17836.</title>
        <authorList>
            <consortium name="US DOE Joint Genome Institute (JGI-PGF)"/>
            <person name="Lucas S."/>
            <person name="Copeland A."/>
            <person name="Lapidus A."/>
            <person name="Glavina del Rio T."/>
            <person name="Dalin E."/>
            <person name="Tice H."/>
            <person name="Bruce D."/>
            <person name="Goodwin L."/>
            <person name="Pitluck S."/>
            <person name="Kyrpides N."/>
            <person name="Mavromatis K."/>
            <person name="Ivanova N."/>
            <person name="Saunders E."/>
            <person name="Brettin T."/>
            <person name="Detter J.C."/>
            <person name="Han C."/>
            <person name="Larimer F."/>
            <person name="Land M."/>
            <person name="Hauser L."/>
            <person name="Markowitz V."/>
            <person name="Cheng J.-F."/>
            <person name="Hugenholtz P."/>
            <person name="Woyke T."/>
            <person name="Wu D."/>
            <person name="Pukall R."/>
            <person name="Klenk H.-P."/>
            <person name="Eisen J.A."/>
        </authorList>
    </citation>
    <scope>NUCLEOTIDE SEQUENCE [LARGE SCALE GENOMIC DNA]</scope>
    <source>
        <strain evidence="8">DSM 17836 / JCM 10339 / NBRC 14399</strain>
    </source>
</reference>
<dbReference type="Proteomes" id="UP000007967">
    <property type="component" value="Chromosome"/>
</dbReference>
<reference evidence="7 8" key="2">
    <citation type="journal article" date="2010" name="Stand. Genomic Sci.">
        <title>Complete genome sequence of Kribbella flavida type strain (IFO 14399).</title>
        <authorList>
            <person name="Pukall R."/>
            <person name="Lapidus A."/>
            <person name="Glavina Del Rio T."/>
            <person name="Copeland A."/>
            <person name="Tice H."/>
            <person name="Cheng J.-F."/>
            <person name="Lucas S."/>
            <person name="Chen F."/>
            <person name="Nolan M."/>
            <person name="LaButti K."/>
            <person name="Pati A."/>
            <person name="Ivanova N."/>
            <person name="Mavrommatis K."/>
            <person name="Mikhailova N."/>
            <person name="Pitluck S."/>
            <person name="Bruce D."/>
            <person name="Goodwin L."/>
            <person name="Land M."/>
            <person name="Hauser L."/>
            <person name="Chang Y.-J."/>
            <person name="Jeffries C.D."/>
            <person name="Chen A."/>
            <person name="Palaniappan K."/>
            <person name="Chain P."/>
            <person name="Rohde M."/>
            <person name="Goeker M."/>
            <person name="Bristow J."/>
            <person name="Eisen J.A."/>
            <person name="Markowitz V."/>
            <person name="Hugenholtz P."/>
            <person name="Kyrpides N.C."/>
            <person name="Klenk H.-P."/>
            <person name="Brettin T."/>
        </authorList>
    </citation>
    <scope>NUCLEOTIDE SEQUENCE [LARGE SCALE GENOMIC DNA]</scope>
    <source>
        <strain evidence="8">DSM 17836 / JCM 10339 / NBRC 14399</strain>
    </source>
</reference>
<dbReference type="PANTHER" id="PTHR43133:SF50">
    <property type="entry name" value="ECF RNA POLYMERASE SIGMA FACTOR SIGM"/>
    <property type="match status" value="1"/>
</dbReference>
<evidence type="ECO:0000256" key="2">
    <source>
        <dbReference type="ARBA" id="ARBA00023015"/>
    </source>
</evidence>